<proteinExistence type="predicted"/>
<comment type="caution">
    <text evidence="2">The sequence shown here is derived from an EMBL/GenBank/DDBJ whole genome shotgun (WGS) entry which is preliminary data.</text>
</comment>
<accession>A0ABR6ZKQ7</accession>
<keyword evidence="3" id="KW-1185">Reference proteome</keyword>
<feature type="transmembrane region" description="Helical" evidence="1">
    <location>
        <begin position="15"/>
        <end position="35"/>
    </location>
</feature>
<protein>
    <submittedName>
        <fullName evidence="2">DUF4845 domain-containing protein</fullName>
    </submittedName>
</protein>
<dbReference type="Proteomes" id="UP000650424">
    <property type="component" value="Unassembled WGS sequence"/>
</dbReference>
<name>A0ABR6ZKQ7_9BURK</name>
<reference evidence="2 3" key="1">
    <citation type="submission" date="2020-08" db="EMBL/GenBank/DDBJ databases">
        <title>Novel species isolated from subtropical streams in China.</title>
        <authorList>
            <person name="Lu H."/>
        </authorList>
    </citation>
    <scope>NUCLEOTIDE SEQUENCE [LARGE SCALE GENOMIC DNA]</scope>
    <source>
        <strain evidence="2 3">CY18W</strain>
    </source>
</reference>
<dbReference type="RefSeq" id="WP_186945671.1">
    <property type="nucleotide sequence ID" value="NZ_JACOGF010000001.1"/>
</dbReference>
<evidence type="ECO:0000313" key="3">
    <source>
        <dbReference type="Proteomes" id="UP000650424"/>
    </source>
</evidence>
<gene>
    <name evidence="2" type="ORF">H8L32_03045</name>
</gene>
<sequence>MSYTPYSTLYRQKGISLIGLILSLGVIIMLAMLAMKVAPTAIEYNSIRKAIVVAKNAGNTVREVQVSFDKQAEVGYFDSIAGKDLVIVKNGEEIEVSFSYDVKIHLFGPANLLMEYSGTTAKSGIVATKPVKAENK</sequence>
<dbReference type="Pfam" id="PF16137">
    <property type="entry name" value="DUF4845"/>
    <property type="match status" value="1"/>
</dbReference>
<keyword evidence="1" id="KW-1133">Transmembrane helix</keyword>
<keyword evidence="1" id="KW-0472">Membrane</keyword>
<evidence type="ECO:0000313" key="2">
    <source>
        <dbReference type="EMBL" id="MBC3916451.1"/>
    </source>
</evidence>
<dbReference type="InterPro" id="IPR032314">
    <property type="entry name" value="DUF4845"/>
</dbReference>
<dbReference type="EMBL" id="JACOGF010000001">
    <property type="protein sequence ID" value="MBC3916451.1"/>
    <property type="molecule type" value="Genomic_DNA"/>
</dbReference>
<evidence type="ECO:0000256" key="1">
    <source>
        <dbReference type="SAM" id="Phobius"/>
    </source>
</evidence>
<keyword evidence="1" id="KW-0812">Transmembrane</keyword>
<organism evidence="2 3">
    <name type="scientific">Undibacterium hunanense</name>
    <dbReference type="NCBI Taxonomy" id="2762292"/>
    <lineage>
        <taxon>Bacteria</taxon>
        <taxon>Pseudomonadati</taxon>
        <taxon>Pseudomonadota</taxon>
        <taxon>Betaproteobacteria</taxon>
        <taxon>Burkholderiales</taxon>
        <taxon>Oxalobacteraceae</taxon>
        <taxon>Undibacterium</taxon>
    </lineage>
</organism>